<evidence type="ECO:0000313" key="2">
    <source>
        <dbReference type="EMBL" id="KAK7038177.1"/>
    </source>
</evidence>
<keyword evidence="3" id="KW-1185">Reference proteome</keyword>
<dbReference type="AlphaFoldDB" id="A0AAW0CEV8"/>
<evidence type="ECO:0000256" key="1">
    <source>
        <dbReference type="SAM" id="MobiDB-lite"/>
    </source>
</evidence>
<comment type="caution">
    <text evidence="2">The sequence shown here is derived from an EMBL/GenBank/DDBJ whole genome shotgun (WGS) entry which is preliminary data.</text>
</comment>
<dbReference type="EMBL" id="JAWWNJ010000017">
    <property type="protein sequence ID" value="KAK7038177.1"/>
    <property type="molecule type" value="Genomic_DNA"/>
</dbReference>
<dbReference type="Proteomes" id="UP001362999">
    <property type="component" value="Unassembled WGS sequence"/>
</dbReference>
<organism evidence="2 3">
    <name type="scientific">Favolaschia claudopus</name>
    <dbReference type="NCBI Taxonomy" id="2862362"/>
    <lineage>
        <taxon>Eukaryota</taxon>
        <taxon>Fungi</taxon>
        <taxon>Dikarya</taxon>
        <taxon>Basidiomycota</taxon>
        <taxon>Agaricomycotina</taxon>
        <taxon>Agaricomycetes</taxon>
        <taxon>Agaricomycetidae</taxon>
        <taxon>Agaricales</taxon>
        <taxon>Marasmiineae</taxon>
        <taxon>Mycenaceae</taxon>
        <taxon>Favolaschia</taxon>
    </lineage>
</organism>
<feature type="region of interest" description="Disordered" evidence="1">
    <location>
        <begin position="299"/>
        <end position="337"/>
    </location>
</feature>
<evidence type="ECO:0008006" key="4">
    <source>
        <dbReference type="Google" id="ProtNLM"/>
    </source>
</evidence>
<reference evidence="2 3" key="1">
    <citation type="journal article" date="2024" name="J Genomics">
        <title>Draft genome sequencing and assembly of Favolaschia claudopus CIRM-BRFM 2984 isolated from oak limbs.</title>
        <authorList>
            <person name="Navarro D."/>
            <person name="Drula E."/>
            <person name="Chaduli D."/>
            <person name="Cazenave R."/>
            <person name="Ahrendt S."/>
            <person name="Wang J."/>
            <person name="Lipzen A."/>
            <person name="Daum C."/>
            <person name="Barry K."/>
            <person name="Grigoriev I.V."/>
            <person name="Favel A."/>
            <person name="Rosso M.N."/>
            <person name="Martin F."/>
        </authorList>
    </citation>
    <scope>NUCLEOTIDE SEQUENCE [LARGE SCALE GENOMIC DNA]</scope>
    <source>
        <strain evidence="2 3">CIRM-BRFM 2984</strain>
    </source>
</reference>
<gene>
    <name evidence="2" type="ORF">R3P38DRAFT_2904837</name>
</gene>
<protein>
    <recommendedName>
        <fullName evidence="4">HNH nuclease domain-containing protein</fullName>
    </recommendedName>
</protein>
<accession>A0AAW0CEV8</accession>
<proteinExistence type="predicted"/>
<sequence>MSCTGVGGNGQPVKAIHHKRASRNNVVVTHPGYEPPRVMLTLVAFQAPSGIYGVPFHVVLDACCIVAKNREGTLREENSATDISIENTATPILLPGFYTYHVLEGERQYPICTSFNAWSPPRQVPPHWNFPAMGVAADAAEYTSASSDISTKVKMLDGQCALTGHVSRLQNTHLVPVAEIAWWQYREMSLLTHNLLGPDSLPNCLALRADLCGPGMDQGHFVFAPYDGDAVCVCLTPVLADFAMEYHLRALPIPSRIHPMNVYVRFAWGLFKATKLTLDNYARMSSSVTVQEPDLSPFASVKRKRARSDVDGGGHNLGQEQSDADQDRDRNTAASSSAGAIEAPLDLNIWNYDNIKIAEESEAELHRRHLAPYEEEAGMYAGYSKAIRLKLDYMQKHPEVSAVNNARVGRKWEFDDEQAV</sequence>
<name>A0AAW0CEV8_9AGAR</name>
<evidence type="ECO:0000313" key="3">
    <source>
        <dbReference type="Proteomes" id="UP001362999"/>
    </source>
</evidence>